<dbReference type="Gramene" id="KJB74409">
    <property type="protein sequence ID" value="KJB74409"/>
    <property type="gene ID" value="B456_011G292700"/>
</dbReference>
<dbReference type="GO" id="GO:0005680">
    <property type="term" value="C:anaphase-promoting complex"/>
    <property type="evidence" value="ECO:0007669"/>
    <property type="project" value="InterPro"/>
</dbReference>
<dbReference type="Gramene" id="KJB74410">
    <property type="protein sequence ID" value="KJB74410"/>
    <property type="gene ID" value="B456_011G292700"/>
</dbReference>
<dbReference type="GO" id="GO:0051301">
    <property type="term" value="P:cell division"/>
    <property type="evidence" value="ECO:0007669"/>
    <property type="project" value="UniProtKB-KW"/>
</dbReference>
<dbReference type="eggNOG" id="KOG1858">
    <property type="taxonomic scope" value="Eukaryota"/>
</dbReference>
<name>A0A0D2TFA0_GOSRA</name>
<evidence type="ECO:0000313" key="5">
    <source>
        <dbReference type="EMBL" id="KJB74408.1"/>
    </source>
</evidence>
<evidence type="ECO:0000256" key="1">
    <source>
        <dbReference type="ARBA" id="ARBA00010547"/>
    </source>
</evidence>
<keyword evidence="6" id="KW-1185">Reference proteome</keyword>
<dbReference type="EMBL" id="CM001750">
    <property type="protein sequence ID" value="KJB74409.1"/>
    <property type="molecule type" value="Genomic_DNA"/>
</dbReference>
<evidence type="ECO:0000256" key="3">
    <source>
        <dbReference type="ARBA" id="ARBA00022776"/>
    </source>
</evidence>
<dbReference type="EMBL" id="CM001750">
    <property type="protein sequence ID" value="KJB74408.1"/>
    <property type="molecule type" value="Genomic_DNA"/>
</dbReference>
<dbReference type="InterPro" id="IPR024990">
    <property type="entry name" value="Apc1"/>
</dbReference>
<dbReference type="Proteomes" id="UP000032304">
    <property type="component" value="Chromosome 11"/>
</dbReference>
<dbReference type="Gramene" id="KJB74407">
    <property type="protein sequence ID" value="KJB74407"/>
    <property type="gene ID" value="B456_011G292700"/>
</dbReference>
<accession>A0A0D2TFA0</accession>
<organism evidence="5 6">
    <name type="scientific">Gossypium raimondii</name>
    <name type="common">Peruvian cotton</name>
    <name type="synonym">Gossypium klotzschianum subsp. raimondii</name>
    <dbReference type="NCBI Taxonomy" id="29730"/>
    <lineage>
        <taxon>Eukaryota</taxon>
        <taxon>Viridiplantae</taxon>
        <taxon>Streptophyta</taxon>
        <taxon>Embryophyta</taxon>
        <taxon>Tracheophyta</taxon>
        <taxon>Spermatophyta</taxon>
        <taxon>Magnoliopsida</taxon>
        <taxon>eudicotyledons</taxon>
        <taxon>Gunneridae</taxon>
        <taxon>Pentapetalae</taxon>
        <taxon>rosids</taxon>
        <taxon>malvids</taxon>
        <taxon>Malvales</taxon>
        <taxon>Malvaceae</taxon>
        <taxon>Malvoideae</taxon>
        <taxon>Gossypium</taxon>
    </lineage>
</organism>
<evidence type="ECO:0000256" key="4">
    <source>
        <dbReference type="ARBA" id="ARBA00023306"/>
    </source>
</evidence>
<comment type="similarity">
    <text evidence="1">Belongs to the APC1 family.</text>
</comment>
<protein>
    <submittedName>
        <fullName evidence="5">Uncharacterized protein</fullName>
    </submittedName>
</protein>
<proteinExistence type="inferred from homology"/>
<dbReference type="GO" id="GO:0060090">
    <property type="term" value="F:molecular adaptor activity"/>
    <property type="evidence" value="ECO:0007669"/>
    <property type="project" value="TreeGrafter"/>
</dbReference>
<dbReference type="Gene3D" id="1.25.10.10">
    <property type="entry name" value="Leucine-rich Repeat Variant"/>
    <property type="match status" value="1"/>
</dbReference>
<dbReference type="AlphaFoldDB" id="A0A0D2TFA0"/>
<evidence type="ECO:0000313" key="6">
    <source>
        <dbReference type="Proteomes" id="UP000032304"/>
    </source>
</evidence>
<dbReference type="GO" id="GO:0007091">
    <property type="term" value="P:metaphase/anaphase transition of mitotic cell cycle"/>
    <property type="evidence" value="ECO:0007669"/>
    <property type="project" value="TreeGrafter"/>
</dbReference>
<evidence type="ECO:0000256" key="2">
    <source>
        <dbReference type="ARBA" id="ARBA00022618"/>
    </source>
</evidence>
<keyword evidence="3" id="KW-0498">Mitosis</keyword>
<dbReference type="EMBL" id="CM001750">
    <property type="protein sequence ID" value="KJB74410.1"/>
    <property type="molecule type" value="Genomic_DNA"/>
</dbReference>
<dbReference type="GO" id="GO:0070979">
    <property type="term" value="P:protein K11-linked ubiquitination"/>
    <property type="evidence" value="ECO:0007669"/>
    <property type="project" value="TreeGrafter"/>
</dbReference>
<dbReference type="STRING" id="29730.A0A0D2TFA0"/>
<reference evidence="5 6" key="1">
    <citation type="journal article" date="2012" name="Nature">
        <title>Repeated polyploidization of Gossypium genomes and the evolution of spinnable cotton fibres.</title>
        <authorList>
            <person name="Paterson A.H."/>
            <person name="Wendel J.F."/>
            <person name="Gundlach H."/>
            <person name="Guo H."/>
            <person name="Jenkins J."/>
            <person name="Jin D."/>
            <person name="Llewellyn D."/>
            <person name="Showmaker K.C."/>
            <person name="Shu S."/>
            <person name="Udall J."/>
            <person name="Yoo M.J."/>
            <person name="Byers R."/>
            <person name="Chen W."/>
            <person name="Doron-Faigenboim A."/>
            <person name="Duke M.V."/>
            <person name="Gong L."/>
            <person name="Grimwood J."/>
            <person name="Grover C."/>
            <person name="Grupp K."/>
            <person name="Hu G."/>
            <person name="Lee T.H."/>
            <person name="Li J."/>
            <person name="Lin L."/>
            <person name="Liu T."/>
            <person name="Marler B.S."/>
            <person name="Page J.T."/>
            <person name="Roberts A.W."/>
            <person name="Romanel E."/>
            <person name="Sanders W.S."/>
            <person name="Szadkowski E."/>
            <person name="Tan X."/>
            <person name="Tang H."/>
            <person name="Xu C."/>
            <person name="Wang J."/>
            <person name="Wang Z."/>
            <person name="Zhang D."/>
            <person name="Zhang L."/>
            <person name="Ashrafi H."/>
            <person name="Bedon F."/>
            <person name="Bowers J.E."/>
            <person name="Brubaker C.L."/>
            <person name="Chee P.W."/>
            <person name="Das S."/>
            <person name="Gingle A.R."/>
            <person name="Haigler C.H."/>
            <person name="Harker D."/>
            <person name="Hoffmann L.V."/>
            <person name="Hovav R."/>
            <person name="Jones D.C."/>
            <person name="Lemke C."/>
            <person name="Mansoor S."/>
            <person name="ur Rahman M."/>
            <person name="Rainville L.N."/>
            <person name="Rambani A."/>
            <person name="Reddy U.K."/>
            <person name="Rong J.K."/>
            <person name="Saranga Y."/>
            <person name="Scheffler B.E."/>
            <person name="Scheffler J.A."/>
            <person name="Stelly D.M."/>
            <person name="Triplett B.A."/>
            <person name="Van Deynze A."/>
            <person name="Vaslin M.F."/>
            <person name="Waghmare V.N."/>
            <person name="Walford S.A."/>
            <person name="Wright R.J."/>
            <person name="Zaki E.A."/>
            <person name="Zhang T."/>
            <person name="Dennis E.S."/>
            <person name="Mayer K.F."/>
            <person name="Peterson D.G."/>
            <person name="Rokhsar D.S."/>
            <person name="Wang X."/>
            <person name="Schmutz J."/>
        </authorList>
    </citation>
    <scope>NUCLEOTIDE SEQUENCE [LARGE SCALE GENOMIC DNA]</scope>
</reference>
<dbReference type="OMA" id="NEMDHEA"/>
<gene>
    <name evidence="5" type="ORF">B456_011G292700</name>
</gene>
<dbReference type="PANTHER" id="PTHR12827">
    <property type="entry name" value="MEIOTIC CHECKPOINT REGULATOR TSG24 FAMILY MEMBER"/>
    <property type="match status" value="1"/>
</dbReference>
<dbReference type="PANTHER" id="PTHR12827:SF3">
    <property type="entry name" value="ANAPHASE-PROMOTING COMPLEX SUBUNIT 1"/>
    <property type="match status" value="1"/>
</dbReference>
<sequence length="244" mass="27169">MNLVSMSTPYMLHLHPVTIPSTISDNVGLESTKFEDTDSIDGTMTDGMENIFSSCTQLRYVRDLRLNEVRRLLCSARPVAIQTSANPSASDRDLQQAQLWQLAQRPTARPLGRGAFTLATIYTLFSEVNLDPSIRNSQELKSWPEFHNAVAAGLRLAPLQGKVSRTWIIYNRPEEPNAVHTGLLLALGLHGFLRVLTITDTYQYFSQEHEATTVGLMLGLAASYRGTMQPSISKINTHLLCHLT</sequence>
<dbReference type="Gramene" id="KJB74408">
    <property type="protein sequence ID" value="KJB74408"/>
    <property type="gene ID" value="B456_011G292700"/>
</dbReference>
<dbReference type="InterPro" id="IPR011989">
    <property type="entry name" value="ARM-like"/>
</dbReference>
<dbReference type="EMBL" id="CM001750">
    <property type="protein sequence ID" value="KJB74407.1"/>
    <property type="molecule type" value="Genomic_DNA"/>
</dbReference>
<dbReference type="GO" id="GO:0031145">
    <property type="term" value="P:anaphase-promoting complex-dependent catabolic process"/>
    <property type="evidence" value="ECO:0007669"/>
    <property type="project" value="TreeGrafter"/>
</dbReference>
<keyword evidence="2" id="KW-0132">Cell division</keyword>
<keyword evidence="4" id="KW-0131">Cell cycle</keyword>